<evidence type="ECO:0000256" key="11">
    <source>
        <dbReference type="SAM" id="SignalP"/>
    </source>
</evidence>
<keyword evidence="17" id="KW-1185">Reference proteome</keyword>
<dbReference type="EMBL" id="JACCAE010000001">
    <property type="protein sequence ID" value="NYF98523.1"/>
    <property type="molecule type" value="Genomic_DNA"/>
</dbReference>
<evidence type="ECO:0000313" key="16">
    <source>
        <dbReference type="EMBL" id="NYF98523.1"/>
    </source>
</evidence>
<feature type="compositionally biased region" description="Acidic residues" evidence="10">
    <location>
        <begin position="837"/>
        <end position="848"/>
    </location>
</feature>
<evidence type="ECO:0000313" key="17">
    <source>
        <dbReference type="Proteomes" id="UP000554054"/>
    </source>
</evidence>
<feature type="domain" description="Peptidase M4" evidence="12">
    <location>
        <begin position="211"/>
        <end position="354"/>
    </location>
</feature>
<keyword evidence="5 11" id="KW-0732">Signal</keyword>
<keyword evidence="3 16" id="KW-0645">Protease</keyword>
<evidence type="ECO:0000259" key="14">
    <source>
        <dbReference type="Pfam" id="PF04389"/>
    </source>
</evidence>
<dbReference type="Gene3D" id="3.10.450.40">
    <property type="match status" value="1"/>
</dbReference>
<proteinExistence type="inferred from homology"/>
<dbReference type="Gene3D" id="1.10.390.10">
    <property type="entry name" value="Neutral Protease Domain 2"/>
    <property type="match status" value="1"/>
</dbReference>
<dbReference type="Gene3D" id="2.60.120.260">
    <property type="entry name" value="Galactose-binding domain-like"/>
    <property type="match status" value="1"/>
</dbReference>
<accession>A0A852VV26</accession>
<dbReference type="Proteomes" id="UP000554054">
    <property type="component" value="Unassembled WGS sequence"/>
</dbReference>
<evidence type="ECO:0000256" key="3">
    <source>
        <dbReference type="ARBA" id="ARBA00022670"/>
    </source>
</evidence>
<evidence type="ECO:0000259" key="13">
    <source>
        <dbReference type="Pfam" id="PF02868"/>
    </source>
</evidence>
<dbReference type="PRINTS" id="PR00730">
    <property type="entry name" value="THERMOLYSIN"/>
</dbReference>
<feature type="domain" description="FTP" evidence="15">
    <location>
        <begin position="83"/>
        <end position="113"/>
    </location>
</feature>
<dbReference type="SUPFAM" id="SSF55486">
    <property type="entry name" value="Metalloproteases ('zincins'), catalytic domain"/>
    <property type="match status" value="1"/>
</dbReference>
<dbReference type="RefSeq" id="WP_185991321.1">
    <property type="nucleotide sequence ID" value="NZ_JACCAE010000001.1"/>
</dbReference>
<evidence type="ECO:0000256" key="5">
    <source>
        <dbReference type="ARBA" id="ARBA00022729"/>
    </source>
</evidence>
<comment type="caution">
    <text evidence="16">The sequence shown here is derived from an EMBL/GenBank/DDBJ whole genome shotgun (WGS) entry which is preliminary data.</text>
</comment>
<dbReference type="FunFam" id="3.40.630.10:FF:000066">
    <property type="entry name" value="M28 family peptidase"/>
    <property type="match status" value="1"/>
</dbReference>
<dbReference type="InterPro" id="IPR001570">
    <property type="entry name" value="Peptidase_M4_C_domain"/>
</dbReference>
<dbReference type="GO" id="GO:0004222">
    <property type="term" value="F:metalloendopeptidase activity"/>
    <property type="evidence" value="ECO:0007669"/>
    <property type="project" value="InterPro"/>
</dbReference>
<dbReference type="InterPro" id="IPR023612">
    <property type="entry name" value="Peptidase_M4"/>
</dbReference>
<evidence type="ECO:0000256" key="4">
    <source>
        <dbReference type="ARBA" id="ARBA00022723"/>
    </source>
</evidence>
<comment type="similarity">
    <text evidence="2">Belongs to the peptidase M4 family.</text>
</comment>
<sequence length="996" mass="104942">MKRLSRGAAFSAALAMTCVPLTAVAAPAGPSAGQTTGAVSSADPKEPGFAAEENRADEVHAKLKLSAQQGLVVRNLAAGPGDTTTVRYDRTYKGLRVLGGDVIVTRSASGEIVDKKFNASGTIAVGSIDPGLSRKQALRKGEGRAADEGIAKGESEDHESELVVFAQGEKPVLAYDVLTTGVQEDQTPSRLHTIVDASSGEVLASWDEIKTGTGESMYVGSVDFETTASGGSYEMRDSHGNYTTDMNNSQSGSGQLFTDNDDQWGNGSASSDQTAGVDAQYGAQMTYEYYEQVHDRAGIWDNGEGARSRVHYGNQYVNAFWDGTQMTYGDGRNNQHPLTSLDVAAHEMTHGVTEATAGLVYYGDAGGLNESTSDIFAAAMEFHSANSADIGDYMVGEQIDINGNGTPLRYMDQPSKDGSSYDCYSSAVSDADPHYSSGPLNHWFFLASQGSGSSTVNGVEYNSPTCDGSTVEAVGREAAAEVWYRTLDTKLTSGSTYTDARDGAVESAMELYGDGSTECHGIQDAFDAITVPRGAVECAPLDGGGDPGPDPDPQPGAVDIPLEDALAHVDEFQQIADDNGGNRATGTTGYQASVDYVVGQLEGAGYDVHVQEFSTTSGTSKNVVATLPGGSGEHVVMLGAHLDSVARGAGINDNGSGSAGALEIALNLAERDVEPTATMKFAFWGAEEQGLLGSTHYVDSLGQPEIESFEAYVNADMIGSPNIGYFVYDDNPNGNFIRDDLAGLFEAAGIDSDHVDVNGRSDHASFIDSGVPTSGVFSGAEGTKSSAQASKWGGTAGQAYDSCYHSACDDRGNLDEEGMDTHMDVLGSLVFDYADNWGDDGTDPDPEPSDAVTNGSFEDGASGWSGDTGTINDLGTGAHSGQYKAYLVGYGSRKQEGIRQQVSVPKGGELAFHLRVDTDESTWWGAYDTMKVNVLDSSGDPIETMATYSNLDASSSYAQHTLDMSRYAGQDVTIEFIGQEDVRYQTSFLVDDVSLQ</sequence>
<gene>
    <name evidence="16" type="ORF">BJY20_001915</name>
</gene>
<feature type="chain" id="PRO_5032316296" evidence="11">
    <location>
        <begin position="26"/>
        <end position="996"/>
    </location>
</feature>
<keyword evidence="4" id="KW-0479">Metal-binding</keyword>
<feature type="active site" evidence="9">
    <location>
        <position position="347"/>
    </location>
</feature>
<feature type="active site" description="Proton donor" evidence="9">
    <location>
        <position position="434"/>
    </location>
</feature>
<dbReference type="AlphaFoldDB" id="A0A852VV26"/>
<name>A0A852VV26_9MICO</name>
<keyword evidence="7" id="KW-0862">Zinc</keyword>
<dbReference type="Pfam" id="PF07504">
    <property type="entry name" value="FTP"/>
    <property type="match status" value="1"/>
</dbReference>
<evidence type="ECO:0000256" key="10">
    <source>
        <dbReference type="SAM" id="MobiDB-lite"/>
    </source>
</evidence>
<evidence type="ECO:0000256" key="7">
    <source>
        <dbReference type="ARBA" id="ARBA00022833"/>
    </source>
</evidence>
<feature type="region of interest" description="Disordered" evidence="10">
    <location>
        <begin position="836"/>
        <end position="872"/>
    </location>
</feature>
<dbReference type="InterPro" id="IPR013856">
    <property type="entry name" value="Peptidase_M4_domain"/>
</dbReference>
<organism evidence="16 17">
    <name type="scientific">Janibacter cremeus</name>
    <dbReference type="NCBI Taxonomy" id="1285192"/>
    <lineage>
        <taxon>Bacteria</taxon>
        <taxon>Bacillati</taxon>
        <taxon>Actinomycetota</taxon>
        <taxon>Actinomycetes</taxon>
        <taxon>Micrococcales</taxon>
        <taxon>Intrasporangiaceae</taxon>
        <taxon>Janibacter</taxon>
    </lineage>
</organism>
<dbReference type="InterPro" id="IPR011096">
    <property type="entry name" value="FTP_domain"/>
</dbReference>
<dbReference type="Pfam" id="PF01447">
    <property type="entry name" value="Peptidase_M4"/>
    <property type="match status" value="1"/>
</dbReference>
<evidence type="ECO:0000259" key="15">
    <source>
        <dbReference type="Pfam" id="PF07504"/>
    </source>
</evidence>
<dbReference type="Gene3D" id="3.10.450.490">
    <property type="match status" value="1"/>
</dbReference>
<evidence type="ECO:0000259" key="12">
    <source>
        <dbReference type="Pfam" id="PF01447"/>
    </source>
</evidence>
<protein>
    <submittedName>
        <fullName evidence="16">Zn-dependent metalloprotease</fullName>
    </submittedName>
</protein>
<dbReference type="Gene3D" id="3.10.170.10">
    <property type="match status" value="1"/>
</dbReference>
<dbReference type="InterPro" id="IPR027268">
    <property type="entry name" value="Peptidase_M4/M1_CTD_sf"/>
</dbReference>
<dbReference type="Gene3D" id="3.40.630.10">
    <property type="entry name" value="Zn peptidases"/>
    <property type="match status" value="1"/>
</dbReference>
<evidence type="ECO:0000256" key="8">
    <source>
        <dbReference type="ARBA" id="ARBA00023049"/>
    </source>
</evidence>
<dbReference type="Pfam" id="PF02868">
    <property type="entry name" value="Peptidase_M4_C"/>
    <property type="match status" value="1"/>
</dbReference>
<dbReference type="SUPFAM" id="SSF53187">
    <property type="entry name" value="Zn-dependent exopeptidases"/>
    <property type="match status" value="1"/>
</dbReference>
<comment type="similarity">
    <text evidence="1">Belongs to the peptidase M28 family. M28A subfamily.</text>
</comment>
<dbReference type="PANTHER" id="PTHR33794">
    <property type="entry name" value="BACILLOLYSIN"/>
    <property type="match status" value="1"/>
</dbReference>
<reference evidence="16 17" key="1">
    <citation type="submission" date="2020-07" db="EMBL/GenBank/DDBJ databases">
        <title>Sequencing the genomes of 1000 actinobacteria strains.</title>
        <authorList>
            <person name="Klenk H.-P."/>
        </authorList>
    </citation>
    <scope>NUCLEOTIDE SEQUENCE [LARGE SCALE GENOMIC DNA]</scope>
    <source>
        <strain evidence="16 17">DSM 26154</strain>
    </source>
</reference>
<evidence type="ECO:0000256" key="9">
    <source>
        <dbReference type="PIRSR" id="PIRSR623612-1"/>
    </source>
</evidence>
<feature type="region of interest" description="Disordered" evidence="10">
    <location>
        <begin position="29"/>
        <end position="48"/>
    </location>
</feature>
<dbReference type="InterPro" id="IPR050728">
    <property type="entry name" value="Zinc_Metalloprotease_M4"/>
</dbReference>
<dbReference type="Pfam" id="PF04389">
    <property type="entry name" value="Peptidase_M28"/>
    <property type="match status" value="1"/>
</dbReference>
<dbReference type="GO" id="GO:0006508">
    <property type="term" value="P:proteolysis"/>
    <property type="evidence" value="ECO:0007669"/>
    <property type="project" value="UniProtKB-KW"/>
</dbReference>
<dbReference type="CDD" id="cd09597">
    <property type="entry name" value="M4_TLP"/>
    <property type="match status" value="1"/>
</dbReference>
<keyword evidence="8 16" id="KW-0482">Metalloprotease</keyword>
<feature type="domain" description="Peptidase M28" evidence="14">
    <location>
        <begin position="622"/>
        <end position="827"/>
    </location>
</feature>
<feature type="signal peptide" evidence="11">
    <location>
        <begin position="1"/>
        <end position="25"/>
    </location>
</feature>
<dbReference type="PANTHER" id="PTHR33794:SF1">
    <property type="entry name" value="BACILLOLYSIN"/>
    <property type="match status" value="1"/>
</dbReference>
<dbReference type="InterPro" id="IPR007484">
    <property type="entry name" value="Peptidase_M28"/>
</dbReference>
<evidence type="ECO:0000256" key="2">
    <source>
        <dbReference type="ARBA" id="ARBA00009388"/>
    </source>
</evidence>
<evidence type="ECO:0000256" key="1">
    <source>
        <dbReference type="ARBA" id="ARBA00005957"/>
    </source>
</evidence>
<dbReference type="GO" id="GO:0046872">
    <property type="term" value="F:metal ion binding"/>
    <property type="evidence" value="ECO:0007669"/>
    <property type="project" value="UniProtKB-KW"/>
</dbReference>
<evidence type="ECO:0000256" key="6">
    <source>
        <dbReference type="ARBA" id="ARBA00022801"/>
    </source>
</evidence>
<feature type="domain" description="Peptidase M4 C-terminal" evidence="13">
    <location>
        <begin position="357"/>
        <end position="531"/>
    </location>
</feature>
<keyword evidence="6" id="KW-0378">Hydrolase</keyword>